<reference evidence="1 2" key="1">
    <citation type="submission" date="2019-05" db="EMBL/GenBank/DDBJ databases">
        <title>Another draft genome of Portunus trituberculatus and its Hox gene families provides insights of decapod evolution.</title>
        <authorList>
            <person name="Jeong J.-H."/>
            <person name="Song I."/>
            <person name="Kim S."/>
            <person name="Choi T."/>
            <person name="Kim D."/>
            <person name="Ryu S."/>
            <person name="Kim W."/>
        </authorList>
    </citation>
    <scope>NUCLEOTIDE SEQUENCE [LARGE SCALE GENOMIC DNA]</scope>
    <source>
        <tissue evidence="1">Muscle</tissue>
    </source>
</reference>
<dbReference type="AlphaFoldDB" id="A0A5B7EG99"/>
<dbReference type="EMBL" id="VSRR010002607">
    <property type="protein sequence ID" value="MPC32337.1"/>
    <property type="molecule type" value="Genomic_DNA"/>
</dbReference>
<organism evidence="1 2">
    <name type="scientific">Portunus trituberculatus</name>
    <name type="common">Swimming crab</name>
    <name type="synonym">Neptunus trituberculatus</name>
    <dbReference type="NCBI Taxonomy" id="210409"/>
    <lineage>
        <taxon>Eukaryota</taxon>
        <taxon>Metazoa</taxon>
        <taxon>Ecdysozoa</taxon>
        <taxon>Arthropoda</taxon>
        <taxon>Crustacea</taxon>
        <taxon>Multicrustacea</taxon>
        <taxon>Malacostraca</taxon>
        <taxon>Eumalacostraca</taxon>
        <taxon>Eucarida</taxon>
        <taxon>Decapoda</taxon>
        <taxon>Pleocyemata</taxon>
        <taxon>Brachyura</taxon>
        <taxon>Eubrachyura</taxon>
        <taxon>Portunoidea</taxon>
        <taxon>Portunidae</taxon>
        <taxon>Portuninae</taxon>
        <taxon>Portunus</taxon>
    </lineage>
</organism>
<keyword evidence="2" id="KW-1185">Reference proteome</keyword>
<gene>
    <name evidence="1" type="ORF">E2C01_025647</name>
</gene>
<evidence type="ECO:0000313" key="1">
    <source>
        <dbReference type="EMBL" id="MPC32337.1"/>
    </source>
</evidence>
<accession>A0A5B7EG99</accession>
<sequence>MPPKRPATSPAMSPSIAKKTRKSLTLEEKLNIIHRYESIHVSSFKLHCLHHSAITKIIMGKVVEYSIHYTYIDGRGSELAIGDDSGAFLWHEPVHLRRAVVCGSEVGCTSDKLFIGYYNFELVLAQNSRA</sequence>
<evidence type="ECO:0000313" key="2">
    <source>
        <dbReference type="Proteomes" id="UP000324222"/>
    </source>
</evidence>
<protein>
    <submittedName>
        <fullName evidence="1">Uncharacterized protein</fullName>
    </submittedName>
</protein>
<comment type="caution">
    <text evidence="1">The sequence shown here is derived from an EMBL/GenBank/DDBJ whole genome shotgun (WGS) entry which is preliminary data.</text>
</comment>
<proteinExistence type="predicted"/>
<dbReference type="Proteomes" id="UP000324222">
    <property type="component" value="Unassembled WGS sequence"/>
</dbReference>
<name>A0A5B7EG99_PORTR</name>